<sequence>MKNEIDAMLEGAEAFVTDECCIYRVPFSIRRHKEDAYTPMVVSIGPLHHNTLPRLNNMERHKLSYCKAFLQRTQTTSDTWIYYIESLEPQFRRCYSETLLFTKQELVKIIFVDSGFILELFLRCYEGCWSEEDTYLLTPVLSGSIQLDMLLLENQLPFFILDHLYNMSVTPASVHAHNHNTPSLIQLTFGYFDDYYNRSELKFHDISRIRHFTDLLRIFHLQHPRQPRPLRTKHNELVRCLPSITELSEAGLSIKENTGSKCLLDLTFSKGVLRIPQLEVYYTEIWFRNMVAFEQCHCPYDCYITDYVQFMDFLINTNRDVDILIQKGILINWLGDSNSVANMFNGLSQDIVQPNVNKPYFDLAQNLNAFRKNRCNKLKSTLRHDYCKTPWQTAATIGGIVLLFLTLVQTVCSVFQVIQQ</sequence>
<dbReference type="Pfam" id="PF03140">
    <property type="entry name" value="DUF247"/>
    <property type="match status" value="1"/>
</dbReference>
<keyword evidence="3" id="KW-1185">Reference proteome</keyword>
<dbReference type="PANTHER" id="PTHR31170">
    <property type="entry name" value="BNAC04G53230D PROTEIN"/>
    <property type="match status" value="1"/>
</dbReference>
<reference evidence="2 3" key="1">
    <citation type="submission" date="2024-08" db="EMBL/GenBank/DDBJ databases">
        <title>Insights into the chromosomal genome structure of Flemingia macrophylla.</title>
        <authorList>
            <person name="Ding Y."/>
            <person name="Zhao Y."/>
            <person name="Bi W."/>
            <person name="Wu M."/>
            <person name="Zhao G."/>
            <person name="Gong Y."/>
            <person name="Li W."/>
            <person name="Zhang P."/>
        </authorList>
    </citation>
    <scope>NUCLEOTIDE SEQUENCE [LARGE SCALE GENOMIC DNA]</scope>
    <source>
        <strain evidence="2">DYQJB</strain>
        <tissue evidence="2">Leaf</tissue>
    </source>
</reference>
<name>A0ABD1NF41_9FABA</name>
<dbReference type="Proteomes" id="UP001603857">
    <property type="component" value="Unassembled WGS sequence"/>
</dbReference>
<evidence type="ECO:0000313" key="2">
    <source>
        <dbReference type="EMBL" id="KAL2346747.1"/>
    </source>
</evidence>
<dbReference type="AlphaFoldDB" id="A0ABD1NF41"/>
<keyword evidence="1" id="KW-1133">Transmembrane helix</keyword>
<evidence type="ECO:0000313" key="3">
    <source>
        <dbReference type="Proteomes" id="UP001603857"/>
    </source>
</evidence>
<evidence type="ECO:0000256" key="1">
    <source>
        <dbReference type="SAM" id="Phobius"/>
    </source>
</evidence>
<dbReference type="PANTHER" id="PTHR31170:SF23">
    <property type="match status" value="1"/>
</dbReference>
<organism evidence="2 3">
    <name type="scientific">Flemingia macrophylla</name>
    <dbReference type="NCBI Taxonomy" id="520843"/>
    <lineage>
        <taxon>Eukaryota</taxon>
        <taxon>Viridiplantae</taxon>
        <taxon>Streptophyta</taxon>
        <taxon>Embryophyta</taxon>
        <taxon>Tracheophyta</taxon>
        <taxon>Spermatophyta</taxon>
        <taxon>Magnoliopsida</taxon>
        <taxon>eudicotyledons</taxon>
        <taxon>Gunneridae</taxon>
        <taxon>Pentapetalae</taxon>
        <taxon>rosids</taxon>
        <taxon>fabids</taxon>
        <taxon>Fabales</taxon>
        <taxon>Fabaceae</taxon>
        <taxon>Papilionoideae</taxon>
        <taxon>50 kb inversion clade</taxon>
        <taxon>NPAAA clade</taxon>
        <taxon>indigoferoid/millettioid clade</taxon>
        <taxon>Phaseoleae</taxon>
        <taxon>Flemingia</taxon>
    </lineage>
</organism>
<gene>
    <name evidence="2" type="ORF">Fmac_000747</name>
</gene>
<dbReference type="EMBL" id="JBGMDY010000001">
    <property type="protein sequence ID" value="KAL2346747.1"/>
    <property type="molecule type" value="Genomic_DNA"/>
</dbReference>
<protein>
    <submittedName>
        <fullName evidence="2">Uncharacterized protein</fullName>
    </submittedName>
</protein>
<keyword evidence="1" id="KW-0812">Transmembrane</keyword>
<accession>A0ABD1NF41</accession>
<proteinExistence type="predicted"/>
<feature type="transmembrane region" description="Helical" evidence="1">
    <location>
        <begin position="397"/>
        <end position="418"/>
    </location>
</feature>
<keyword evidence="1" id="KW-0472">Membrane</keyword>
<comment type="caution">
    <text evidence="2">The sequence shown here is derived from an EMBL/GenBank/DDBJ whole genome shotgun (WGS) entry which is preliminary data.</text>
</comment>
<dbReference type="InterPro" id="IPR004158">
    <property type="entry name" value="DUF247_pln"/>
</dbReference>